<evidence type="ECO:0000313" key="1">
    <source>
        <dbReference type="EMBL" id="KKN47405.1"/>
    </source>
</evidence>
<accession>A0A0F9QT10</accession>
<gene>
    <name evidence="1" type="ORF">LCGC14_0663180</name>
</gene>
<dbReference type="EMBL" id="LAZR01001278">
    <property type="protein sequence ID" value="KKN47405.1"/>
    <property type="molecule type" value="Genomic_DNA"/>
</dbReference>
<dbReference type="AlphaFoldDB" id="A0A0F9QT10"/>
<name>A0A0F9QT10_9ZZZZ</name>
<organism evidence="1">
    <name type="scientific">marine sediment metagenome</name>
    <dbReference type="NCBI Taxonomy" id="412755"/>
    <lineage>
        <taxon>unclassified sequences</taxon>
        <taxon>metagenomes</taxon>
        <taxon>ecological metagenomes</taxon>
    </lineage>
</organism>
<sequence>MEHIAYSCTTSEDEPDCIEAWCEKHHGCLMLCAVCNQAEAELEPTCPGPGVAGSAVRRIADLMKQLGFKLLRVEDAGHPSRCSMVFDDGDRCITTITCEDKEK</sequence>
<reference evidence="1" key="1">
    <citation type="journal article" date="2015" name="Nature">
        <title>Complex archaea that bridge the gap between prokaryotes and eukaryotes.</title>
        <authorList>
            <person name="Spang A."/>
            <person name="Saw J.H."/>
            <person name="Jorgensen S.L."/>
            <person name="Zaremba-Niedzwiedzka K."/>
            <person name="Martijn J."/>
            <person name="Lind A.E."/>
            <person name="van Eijk R."/>
            <person name="Schleper C."/>
            <person name="Guy L."/>
            <person name="Ettema T.J."/>
        </authorList>
    </citation>
    <scope>NUCLEOTIDE SEQUENCE</scope>
</reference>
<proteinExistence type="predicted"/>
<protein>
    <submittedName>
        <fullName evidence="1">Uncharacterized protein</fullName>
    </submittedName>
</protein>
<comment type="caution">
    <text evidence="1">The sequence shown here is derived from an EMBL/GenBank/DDBJ whole genome shotgun (WGS) entry which is preliminary data.</text>
</comment>